<dbReference type="GO" id="GO:0005856">
    <property type="term" value="C:cytoskeleton"/>
    <property type="evidence" value="ECO:0007669"/>
    <property type="project" value="UniProtKB-SubCell"/>
</dbReference>
<evidence type="ECO:0000256" key="16">
    <source>
        <dbReference type="ARBA" id="ARBA00023242"/>
    </source>
</evidence>
<comment type="catalytic activity">
    <reaction evidence="17">
        <text>L-threonyl-[protein] + ATP = O-phospho-L-threonyl-[protein] + ADP + H(+)</text>
        <dbReference type="Rhea" id="RHEA:46608"/>
        <dbReference type="Rhea" id="RHEA-COMP:11060"/>
        <dbReference type="Rhea" id="RHEA-COMP:11605"/>
        <dbReference type="ChEBI" id="CHEBI:15378"/>
        <dbReference type="ChEBI" id="CHEBI:30013"/>
        <dbReference type="ChEBI" id="CHEBI:30616"/>
        <dbReference type="ChEBI" id="CHEBI:61977"/>
        <dbReference type="ChEBI" id="CHEBI:456216"/>
        <dbReference type="EC" id="2.7.11.1"/>
    </reaction>
    <physiologicalReaction direction="left-to-right" evidence="17">
        <dbReference type="Rhea" id="RHEA:46609"/>
    </physiologicalReaction>
</comment>
<dbReference type="GO" id="GO:0046872">
    <property type="term" value="F:metal ion binding"/>
    <property type="evidence" value="ECO:0007669"/>
    <property type="project" value="UniProtKB-KW"/>
</dbReference>
<evidence type="ECO:0000256" key="5">
    <source>
        <dbReference type="ARBA" id="ARBA00022490"/>
    </source>
</evidence>
<keyword evidence="16" id="KW-0539">Nucleus</keyword>
<evidence type="ECO:0000256" key="13">
    <source>
        <dbReference type="ARBA" id="ARBA00022840"/>
    </source>
</evidence>
<reference evidence="25" key="3">
    <citation type="submission" date="2025-09" db="UniProtKB">
        <authorList>
            <consortium name="Ensembl"/>
        </authorList>
    </citation>
    <scope>IDENTIFICATION</scope>
</reference>
<dbReference type="PROSITE" id="PS00107">
    <property type="entry name" value="PROTEIN_KINASE_ATP"/>
    <property type="match status" value="1"/>
</dbReference>
<feature type="domain" description="PDZ" evidence="24">
    <location>
        <begin position="160"/>
        <end position="212"/>
    </location>
</feature>
<dbReference type="PROSITE" id="PS00478">
    <property type="entry name" value="LIM_DOMAIN_1"/>
    <property type="match status" value="1"/>
</dbReference>
<keyword evidence="9" id="KW-0677">Repeat</keyword>
<dbReference type="InterPro" id="IPR017441">
    <property type="entry name" value="Protein_kinase_ATP_BS"/>
</dbReference>
<dbReference type="GeneTree" id="ENSGT00940000156345"/>
<evidence type="ECO:0000256" key="3">
    <source>
        <dbReference type="ARBA" id="ARBA00005843"/>
    </source>
</evidence>
<dbReference type="Pfam" id="PF00412">
    <property type="entry name" value="LIM"/>
    <property type="match status" value="1"/>
</dbReference>
<evidence type="ECO:0000256" key="7">
    <source>
        <dbReference type="ARBA" id="ARBA00022679"/>
    </source>
</evidence>
<keyword evidence="26" id="KW-1185">Reference proteome</keyword>
<dbReference type="Gene3D" id="3.30.200.20">
    <property type="entry name" value="Phosphorylase Kinase, domain 1"/>
    <property type="match status" value="1"/>
</dbReference>
<dbReference type="InterPro" id="IPR000719">
    <property type="entry name" value="Prot_kinase_dom"/>
</dbReference>
<dbReference type="PANTHER" id="PTHR46485:SF7">
    <property type="entry name" value="LIM DOMAIN KINASE 1"/>
    <property type="match status" value="1"/>
</dbReference>
<evidence type="ECO:0000256" key="8">
    <source>
        <dbReference type="ARBA" id="ARBA00022723"/>
    </source>
</evidence>
<dbReference type="PROSITE" id="PS50011">
    <property type="entry name" value="PROTEIN_KINASE_DOM"/>
    <property type="match status" value="1"/>
</dbReference>
<dbReference type="InterPro" id="IPR001781">
    <property type="entry name" value="Znf_LIM"/>
</dbReference>
<comment type="subcellular location">
    <subcellularLocation>
        <location evidence="2">Cytoplasm</location>
        <location evidence="2">Cytoskeleton</location>
    </subcellularLocation>
    <subcellularLocation>
        <location evidence="1">Nucleus</location>
    </subcellularLocation>
</comment>
<evidence type="ECO:0000259" key="24">
    <source>
        <dbReference type="PROSITE" id="PS50106"/>
    </source>
</evidence>
<name>A0AAQ4Q576_GASAC</name>
<dbReference type="Gene3D" id="1.10.510.10">
    <property type="entry name" value="Transferase(Phosphotransferase) domain 1"/>
    <property type="match status" value="1"/>
</dbReference>
<feature type="binding site" evidence="20">
    <location>
        <position position="306"/>
    </location>
    <ligand>
        <name>ATP</name>
        <dbReference type="ChEBI" id="CHEBI:30616"/>
    </ligand>
</feature>
<keyword evidence="11" id="KW-0418">Kinase</keyword>
<comment type="catalytic activity">
    <reaction evidence="18">
        <text>L-seryl-[protein] + ATP = O-phospho-L-seryl-[protein] + ADP + H(+)</text>
        <dbReference type="Rhea" id="RHEA:17989"/>
        <dbReference type="Rhea" id="RHEA-COMP:9863"/>
        <dbReference type="Rhea" id="RHEA-COMP:11604"/>
        <dbReference type="ChEBI" id="CHEBI:15378"/>
        <dbReference type="ChEBI" id="CHEBI:29999"/>
        <dbReference type="ChEBI" id="CHEBI:30616"/>
        <dbReference type="ChEBI" id="CHEBI:83421"/>
        <dbReference type="ChEBI" id="CHEBI:456216"/>
        <dbReference type="EC" id="2.7.11.1"/>
    </reaction>
    <physiologicalReaction direction="left-to-right" evidence="18">
        <dbReference type="Rhea" id="RHEA:17990"/>
    </physiologicalReaction>
</comment>
<evidence type="ECO:0000256" key="15">
    <source>
        <dbReference type="ARBA" id="ARBA00023212"/>
    </source>
</evidence>
<keyword evidence="15" id="KW-0206">Cytoskeleton</keyword>
<dbReference type="InterPro" id="IPR050940">
    <property type="entry name" value="Actin_reg-Ser/Thr_kinase"/>
</dbReference>
<dbReference type="GO" id="GO:0030036">
    <property type="term" value="P:actin cytoskeleton organization"/>
    <property type="evidence" value="ECO:0007669"/>
    <property type="project" value="TreeGrafter"/>
</dbReference>
<evidence type="ECO:0000259" key="23">
    <source>
        <dbReference type="PROSITE" id="PS50023"/>
    </source>
</evidence>
<dbReference type="GO" id="GO:0005524">
    <property type="term" value="F:ATP binding"/>
    <property type="evidence" value="ECO:0007669"/>
    <property type="project" value="UniProtKB-UniRule"/>
</dbReference>
<dbReference type="Pfam" id="PF00069">
    <property type="entry name" value="Pkinase"/>
    <property type="match status" value="1"/>
</dbReference>
<dbReference type="PROSITE" id="PS50106">
    <property type="entry name" value="PDZ"/>
    <property type="match status" value="1"/>
</dbReference>
<evidence type="ECO:0000313" key="26">
    <source>
        <dbReference type="Proteomes" id="UP000007635"/>
    </source>
</evidence>
<reference evidence="25" key="2">
    <citation type="submission" date="2025-08" db="UniProtKB">
        <authorList>
            <consortium name="Ensembl"/>
        </authorList>
    </citation>
    <scope>IDENTIFICATION</scope>
</reference>
<evidence type="ECO:0000313" key="25">
    <source>
        <dbReference type="Ensembl" id="ENSGACP00000046446.1"/>
    </source>
</evidence>
<evidence type="ECO:0000256" key="6">
    <source>
        <dbReference type="ARBA" id="ARBA00022527"/>
    </source>
</evidence>
<feature type="region of interest" description="Disordered" evidence="21">
    <location>
        <begin position="211"/>
        <end position="230"/>
    </location>
</feature>
<evidence type="ECO:0000256" key="2">
    <source>
        <dbReference type="ARBA" id="ARBA00004245"/>
    </source>
</evidence>
<sequence length="604" mass="67920">AECALYTPILKYALSLSLRCYECGCILSQWYYEREAQLFCKKHYWARYGEHCHGCQETISKGLIMVAGDQKYHPECFTCVSCEMFIGDGDTYTLVERTKLYCGHCFRQGVVSAAGSASPLAKSPHMVALVSLPPLAGGRRPNPTLPPPANSLSSSLRLDPAALSPDLLSSIHNGDRVLEVNGIPVHNMSPDELSGVFQDTSRPLQLTIEHNPPSPDGPLPSHGHQGSTGMRSCSIDKCPLSTGALPLLSQRRDMVRSESLRVDPGDRTHRIFRPSDLIHGEVLGKGFFGQAVKVTHQETGEVMVMKELIRFDEETHKTFLKEVKVMRCLDHPNVLKFIGLFYKDKRIHFISEYIQGGTVRETIVKMDEDFPWSTRVGYAKDIAAGMAYLHSMNVIHRDLNSHNCLVRENQSVVVADFGLARLVVKERNQSASSSMERPVKGTLSELRRPDRRKRYTVVGNPYWMAPEMIHGKSYDERVDVFSFGIMICEIIGRVNADPDYLPRSNDFGLNVAGFLQKYHPAHCPRAFLPLAVLCCDIDADQRPSFAKLEEWLENLLMHLNIRLPLLSELEQQSRVFWHNHSHQRLSSVPKIPQCLAAPSARQTT</sequence>
<comment type="similarity">
    <text evidence="3">Belongs to the protein kinase superfamily. TKL Ser/Thr protein kinase family.</text>
</comment>
<dbReference type="Pfam" id="PF00595">
    <property type="entry name" value="PDZ"/>
    <property type="match status" value="1"/>
</dbReference>
<keyword evidence="7" id="KW-0808">Transferase</keyword>
<dbReference type="SUPFAM" id="SSF50156">
    <property type="entry name" value="PDZ domain-like"/>
    <property type="match status" value="1"/>
</dbReference>
<evidence type="ECO:0000256" key="9">
    <source>
        <dbReference type="ARBA" id="ARBA00022737"/>
    </source>
</evidence>
<dbReference type="Ensembl" id="ENSGACT00000061737.1">
    <property type="protein sequence ID" value="ENSGACP00000046446.1"/>
    <property type="gene ID" value="ENSGACG00000020489.2"/>
</dbReference>
<dbReference type="AlphaFoldDB" id="A0AAQ4Q576"/>
<evidence type="ECO:0000256" key="20">
    <source>
        <dbReference type="PROSITE-ProRule" id="PRU10141"/>
    </source>
</evidence>
<evidence type="ECO:0000256" key="21">
    <source>
        <dbReference type="SAM" id="MobiDB-lite"/>
    </source>
</evidence>
<dbReference type="SUPFAM" id="SSF57716">
    <property type="entry name" value="Glucocorticoid receptor-like (DNA-binding domain)"/>
    <property type="match status" value="2"/>
</dbReference>
<dbReference type="Gene3D" id="2.10.110.10">
    <property type="entry name" value="Cysteine Rich Protein"/>
    <property type="match status" value="2"/>
</dbReference>
<evidence type="ECO:0000256" key="11">
    <source>
        <dbReference type="ARBA" id="ARBA00022777"/>
    </source>
</evidence>
<dbReference type="Proteomes" id="UP000007635">
    <property type="component" value="Chromosome VII"/>
</dbReference>
<dbReference type="InterPro" id="IPR001478">
    <property type="entry name" value="PDZ"/>
</dbReference>
<dbReference type="GO" id="GO:0051496">
    <property type="term" value="P:positive regulation of stress fiber assembly"/>
    <property type="evidence" value="ECO:0007669"/>
    <property type="project" value="TreeGrafter"/>
</dbReference>
<dbReference type="SMART" id="SM00132">
    <property type="entry name" value="LIM"/>
    <property type="match status" value="1"/>
</dbReference>
<dbReference type="FunFam" id="1.10.510.10:FF:000282">
    <property type="entry name" value="LIM domain kinase 1"/>
    <property type="match status" value="1"/>
</dbReference>
<dbReference type="FunFam" id="2.10.110.10:FF:000083">
    <property type="entry name" value="LIM domain kinase 1"/>
    <property type="match status" value="1"/>
</dbReference>
<keyword evidence="13 20" id="KW-0067">ATP-binding</keyword>
<feature type="domain" description="Protein kinase" evidence="22">
    <location>
        <begin position="277"/>
        <end position="552"/>
    </location>
</feature>
<dbReference type="EC" id="2.7.11.1" evidence="4"/>
<keyword evidence="5" id="KW-0963">Cytoplasm</keyword>
<dbReference type="FunFam" id="3.30.200.20:FF:000038">
    <property type="entry name" value="LIM domain kinase 2"/>
    <property type="match status" value="1"/>
</dbReference>
<dbReference type="GO" id="GO:0004674">
    <property type="term" value="F:protein serine/threonine kinase activity"/>
    <property type="evidence" value="ECO:0007669"/>
    <property type="project" value="UniProtKB-KW"/>
</dbReference>
<dbReference type="SUPFAM" id="SSF56112">
    <property type="entry name" value="Protein kinase-like (PK-like)"/>
    <property type="match status" value="1"/>
</dbReference>
<evidence type="ECO:0000256" key="1">
    <source>
        <dbReference type="ARBA" id="ARBA00004123"/>
    </source>
</evidence>
<dbReference type="GO" id="GO:0005634">
    <property type="term" value="C:nucleus"/>
    <property type="evidence" value="ECO:0007669"/>
    <property type="project" value="UniProtKB-SubCell"/>
</dbReference>
<dbReference type="PANTHER" id="PTHR46485">
    <property type="entry name" value="LIM DOMAIN KINASE 1"/>
    <property type="match status" value="1"/>
</dbReference>
<feature type="domain" description="LIM zinc-binding" evidence="23">
    <location>
        <begin position="50"/>
        <end position="112"/>
    </location>
</feature>
<keyword evidence="8 19" id="KW-0479">Metal-binding</keyword>
<dbReference type="InterPro" id="IPR036034">
    <property type="entry name" value="PDZ_sf"/>
</dbReference>
<reference evidence="25 26" key="1">
    <citation type="journal article" date="2021" name="G3 (Bethesda)">
        <title>Improved contiguity of the threespine stickleback genome using long-read sequencing.</title>
        <authorList>
            <person name="Nath S."/>
            <person name="Shaw D.E."/>
            <person name="White M.A."/>
        </authorList>
    </citation>
    <scope>NUCLEOTIDE SEQUENCE [LARGE SCALE GENOMIC DNA]</scope>
    <source>
        <strain evidence="25 26">Lake Benthic</strain>
    </source>
</reference>
<organism evidence="25 26">
    <name type="scientific">Gasterosteus aculeatus aculeatus</name>
    <name type="common">three-spined stickleback</name>
    <dbReference type="NCBI Taxonomy" id="481459"/>
    <lineage>
        <taxon>Eukaryota</taxon>
        <taxon>Metazoa</taxon>
        <taxon>Chordata</taxon>
        <taxon>Craniata</taxon>
        <taxon>Vertebrata</taxon>
        <taxon>Euteleostomi</taxon>
        <taxon>Actinopterygii</taxon>
        <taxon>Neopterygii</taxon>
        <taxon>Teleostei</taxon>
        <taxon>Neoteleostei</taxon>
        <taxon>Acanthomorphata</taxon>
        <taxon>Eupercaria</taxon>
        <taxon>Perciformes</taxon>
        <taxon>Cottioidei</taxon>
        <taxon>Gasterosteales</taxon>
        <taxon>Gasterosteidae</taxon>
        <taxon>Gasterosteus</taxon>
    </lineage>
</organism>
<evidence type="ECO:0000259" key="22">
    <source>
        <dbReference type="PROSITE" id="PS50011"/>
    </source>
</evidence>
<evidence type="ECO:0000256" key="17">
    <source>
        <dbReference type="ARBA" id="ARBA00048659"/>
    </source>
</evidence>
<protein>
    <recommendedName>
        <fullName evidence="4">non-specific serine/threonine protein kinase</fullName>
        <ecNumber evidence="4">2.7.11.1</ecNumber>
    </recommendedName>
</protein>
<evidence type="ECO:0000256" key="14">
    <source>
        <dbReference type="ARBA" id="ARBA00023038"/>
    </source>
</evidence>
<evidence type="ECO:0000256" key="12">
    <source>
        <dbReference type="ARBA" id="ARBA00022833"/>
    </source>
</evidence>
<keyword evidence="12 19" id="KW-0862">Zinc</keyword>
<dbReference type="PROSITE" id="PS50023">
    <property type="entry name" value="LIM_DOMAIN_2"/>
    <property type="match status" value="1"/>
</dbReference>
<dbReference type="Gene3D" id="2.30.42.10">
    <property type="match status" value="1"/>
</dbReference>
<dbReference type="GO" id="GO:0043005">
    <property type="term" value="C:neuron projection"/>
    <property type="evidence" value="ECO:0007669"/>
    <property type="project" value="TreeGrafter"/>
</dbReference>
<dbReference type="GO" id="GO:0005737">
    <property type="term" value="C:cytoplasm"/>
    <property type="evidence" value="ECO:0007669"/>
    <property type="project" value="TreeGrafter"/>
</dbReference>
<evidence type="ECO:0000256" key="4">
    <source>
        <dbReference type="ARBA" id="ARBA00012513"/>
    </source>
</evidence>
<keyword evidence="10 20" id="KW-0547">Nucleotide-binding</keyword>
<dbReference type="InterPro" id="IPR011009">
    <property type="entry name" value="Kinase-like_dom_sf"/>
</dbReference>
<evidence type="ECO:0000256" key="10">
    <source>
        <dbReference type="ARBA" id="ARBA00022741"/>
    </source>
</evidence>
<evidence type="ECO:0000256" key="18">
    <source>
        <dbReference type="ARBA" id="ARBA00048977"/>
    </source>
</evidence>
<keyword evidence="6" id="KW-0723">Serine/threonine-protein kinase</keyword>
<accession>A0AAQ4Q576</accession>
<evidence type="ECO:0000256" key="19">
    <source>
        <dbReference type="PROSITE-ProRule" id="PRU00125"/>
    </source>
</evidence>
<keyword evidence="14 19" id="KW-0440">LIM domain</keyword>
<proteinExistence type="inferred from homology"/>